<dbReference type="PANTHER" id="PTHR22911:SF103">
    <property type="entry name" value="BLR2811 PROTEIN"/>
    <property type="match status" value="1"/>
</dbReference>
<dbReference type="PANTHER" id="PTHR22911">
    <property type="entry name" value="ACYL-MALONYL CONDENSING ENZYME-RELATED"/>
    <property type="match status" value="1"/>
</dbReference>
<keyword evidence="1" id="KW-1133">Transmembrane helix</keyword>
<dbReference type="InterPro" id="IPR037185">
    <property type="entry name" value="EmrE-like"/>
</dbReference>
<protein>
    <submittedName>
        <fullName evidence="3">Membrane protein</fullName>
    </submittedName>
</protein>
<feature type="transmembrane region" description="Helical" evidence="1">
    <location>
        <begin position="169"/>
        <end position="188"/>
    </location>
</feature>
<feature type="transmembrane region" description="Helical" evidence="1">
    <location>
        <begin position="226"/>
        <end position="249"/>
    </location>
</feature>
<gene>
    <name evidence="3" type="ORF">MGWOODY_XGa831</name>
</gene>
<dbReference type="EMBL" id="CZRL01000104">
    <property type="protein sequence ID" value="CUS54525.1"/>
    <property type="molecule type" value="Genomic_DNA"/>
</dbReference>
<keyword evidence="1" id="KW-0472">Membrane</keyword>
<feature type="domain" description="EamA" evidence="2">
    <location>
        <begin position="173"/>
        <end position="299"/>
    </location>
</feature>
<accession>A0A170PS49</accession>
<dbReference type="AlphaFoldDB" id="A0A170PS49"/>
<evidence type="ECO:0000256" key="1">
    <source>
        <dbReference type="SAM" id="Phobius"/>
    </source>
</evidence>
<evidence type="ECO:0000313" key="3">
    <source>
        <dbReference type="EMBL" id="CUS54525.1"/>
    </source>
</evidence>
<dbReference type="SUPFAM" id="SSF103481">
    <property type="entry name" value="Multidrug resistance efflux transporter EmrE"/>
    <property type="match status" value="2"/>
</dbReference>
<feature type="transmembrane region" description="Helical" evidence="1">
    <location>
        <begin position="55"/>
        <end position="75"/>
    </location>
</feature>
<evidence type="ECO:0000259" key="2">
    <source>
        <dbReference type="Pfam" id="PF00892"/>
    </source>
</evidence>
<organism evidence="3">
    <name type="scientific">hydrothermal vent metagenome</name>
    <dbReference type="NCBI Taxonomy" id="652676"/>
    <lineage>
        <taxon>unclassified sequences</taxon>
        <taxon>metagenomes</taxon>
        <taxon>ecological metagenomes</taxon>
    </lineage>
</organism>
<feature type="transmembrane region" description="Helical" evidence="1">
    <location>
        <begin position="121"/>
        <end position="138"/>
    </location>
</feature>
<keyword evidence="1" id="KW-0812">Transmembrane</keyword>
<feature type="transmembrane region" description="Helical" evidence="1">
    <location>
        <begin position="145"/>
        <end position="163"/>
    </location>
</feature>
<feature type="transmembrane region" description="Helical" evidence="1">
    <location>
        <begin position="96"/>
        <end position="115"/>
    </location>
</feature>
<dbReference type="Pfam" id="PF00892">
    <property type="entry name" value="EamA"/>
    <property type="match status" value="2"/>
</dbReference>
<proteinExistence type="predicted"/>
<dbReference type="InterPro" id="IPR000620">
    <property type="entry name" value="EamA_dom"/>
</dbReference>
<feature type="transmembrane region" description="Helical" evidence="1">
    <location>
        <begin position="26"/>
        <end position="49"/>
    </location>
</feature>
<reference evidence="3" key="1">
    <citation type="submission" date="2015-10" db="EMBL/GenBank/DDBJ databases">
        <authorList>
            <person name="Gilbert D.G."/>
        </authorList>
    </citation>
    <scope>NUCLEOTIDE SEQUENCE</scope>
</reference>
<sequence>MTCTFLRKKHHLEPDVHNTNDSRPNVAVLLIIVSIGFISVVDATCKAFTDELHAVQLVWGYFIGIFVTLSLYFIIRQQPLSTLFKTSRPILQWMRGGFLAGSIMSLFVGLTFLPLAEATAIGFMAPLFITGLAIPLLGERISTHRWLAVIAGLIGVCIIVRPGSGLWQWASAMPLIGAVCFALYQITTRMLTATENTHSIVFYTGLTGAIWSSIAVVFFWRTPQLTHWGVFFGTGILGAAAHLCLVNSFRLAQASLLAPFNYTKLLWATILGYLLFGDTPTLNTLTGSIVIVVAGLYVLYRESQSTEYAEQ</sequence>
<feature type="transmembrane region" description="Helical" evidence="1">
    <location>
        <begin position="256"/>
        <end position="276"/>
    </location>
</feature>
<feature type="transmembrane region" description="Helical" evidence="1">
    <location>
        <begin position="200"/>
        <end position="220"/>
    </location>
</feature>
<feature type="transmembrane region" description="Helical" evidence="1">
    <location>
        <begin position="282"/>
        <end position="300"/>
    </location>
</feature>
<dbReference type="GO" id="GO:0016020">
    <property type="term" value="C:membrane"/>
    <property type="evidence" value="ECO:0007669"/>
    <property type="project" value="InterPro"/>
</dbReference>
<name>A0A170PS49_9ZZZZ</name>
<feature type="domain" description="EamA" evidence="2">
    <location>
        <begin position="27"/>
        <end position="160"/>
    </location>
</feature>